<dbReference type="GO" id="GO:0050385">
    <property type="term" value="F:ureidoglycolate lyase activity"/>
    <property type="evidence" value="ECO:0007669"/>
    <property type="project" value="UniProtKB-EC"/>
</dbReference>
<dbReference type="SUPFAM" id="SSF56529">
    <property type="entry name" value="FAH"/>
    <property type="match status" value="1"/>
</dbReference>
<dbReference type="Pfam" id="PF01557">
    <property type="entry name" value="FAA_hydrolase"/>
    <property type="match status" value="1"/>
</dbReference>
<dbReference type="AlphaFoldDB" id="A0A645BU30"/>
<dbReference type="EC" id="4.3.2.3" evidence="3"/>
<feature type="domain" description="Fumarylacetoacetase-like C-terminal" evidence="2">
    <location>
        <begin position="2"/>
        <end position="141"/>
    </location>
</feature>
<keyword evidence="3" id="KW-0456">Lyase</keyword>
<gene>
    <name evidence="3" type="ORF">SDC9_115770</name>
</gene>
<comment type="caution">
    <text evidence="3">The sequence shown here is derived from an EMBL/GenBank/DDBJ whole genome shotgun (WGS) entry which is preliminary data.</text>
</comment>
<dbReference type="PANTHER" id="PTHR11820:SF7">
    <property type="entry name" value="ACYLPYRUVASE FAHD1, MITOCHONDRIAL"/>
    <property type="match status" value="1"/>
</dbReference>
<accession>A0A645BU30</accession>
<dbReference type="EMBL" id="VSSQ01022490">
    <property type="protein sequence ID" value="MPM68835.1"/>
    <property type="molecule type" value="Genomic_DNA"/>
</dbReference>
<dbReference type="PANTHER" id="PTHR11820">
    <property type="entry name" value="ACYLPYRUVASE"/>
    <property type="match status" value="1"/>
</dbReference>
<name>A0A645BU30_9ZZZZ</name>
<sequence length="156" mass="16555">MIGRFCRKVPVERAAEVIFGYTVANDVTARDLQRSDGQWTRAKGFDTFCPLGPWIVTHLGIDEAADLSLVTSVDGEVKQDANTNQMVYSIAELIAYVSAFATLLPGDVLLTGTPAGVGPLLAGQRVSVEIDGIGTLTNPVVDDTDDLEDADSVAAK</sequence>
<evidence type="ECO:0000256" key="1">
    <source>
        <dbReference type="ARBA" id="ARBA00022723"/>
    </source>
</evidence>
<protein>
    <submittedName>
        <fullName evidence="3">Ureidoglycolate lyase</fullName>
        <ecNumber evidence="3">4.3.2.3</ecNumber>
    </submittedName>
</protein>
<organism evidence="3">
    <name type="scientific">bioreactor metagenome</name>
    <dbReference type="NCBI Taxonomy" id="1076179"/>
    <lineage>
        <taxon>unclassified sequences</taxon>
        <taxon>metagenomes</taxon>
        <taxon>ecological metagenomes</taxon>
    </lineage>
</organism>
<evidence type="ECO:0000313" key="3">
    <source>
        <dbReference type="EMBL" id="MPM68835.1"/>
    </source>
</evidence>
<reference evidence="3" key="1">
    <citation type="submission" date="2019-08" db="EMBL/GenBank/DDBJ databases">
        <authorList>
            <person name="Kucharzyk K."/>
            <person name="Murdoch R.W."/>
            <person name="Higgins S."/>
            <person name="Loffler F."/>
        </authorList>
    </citation>
    <scope>NUCLEOTIDE SEQUENCE</scope>
</reference>
<dbReference type="InterPro" id="IPR011234">
    <property type="entry name" value="Fumarylacetoacetase-like_C"/>
</dbReference>
<dbReference type="GO" id="GO:0018773">
    <property type="term" value="F:acetylpyruvate hydrolase activity"/>
    <property type="evidence" value="ECO:0007669"/>
    <property type="project" value="TreeGrafter"/>
</dbReference>
<keyword evidence="1" id="KW-0479">Metal-binding</keyword>
<evidence type="ECO:0000259" key="2">
    <source>
        <dbReference type="Pfam" id="PF01557"/>
    </source>
</evidence>
<proteinExistence type="predicted"/>
<dbReference type="GO" id="GO:0046872">
    <property type="term" value="F:metal ion binding"/>
    <property type="evidence" value="ECO:0007669"/>
    <property type="project" value="UniProtKB-KW"/>
</dbReference>
<dbReference type="InterPro" id="IPR036663">
    <property type="entry name" value="Fumarylacetoacetase_C_sf"/>
</dbReference>
<dbReference type="Gene3D" id="3.90.850.10">
    <property type="entry name" value="Fumarylacetoacetase-like, C-terminal domain"/>
    <property type="match status" value="1"/>
</dbReference>